<dbReference type="EMBL" id="CP066681">
    <property type="protein sequence ID" value="QQG36311.1"/>
    <property type="molecule type" value="Genomic_DNA"/>
</dbReference>
<dbReference type="GO" id="GO:0032259">
    <property type="term" value="P:methylation"/>
    <property type="evidence" value="ECO:0007669"/>
    <property type="project" value="UniProtKB-KW"/>
</dbReference>
<gene>
    <name evidence="2" type="ORF">HYS17_00525</name>
</gene>
<keyword evidence="2" id="KW-0808">Transferase</keyword>
<accession>A0A7T5R2L3</accession>
<dbReference type="InterPro" id="IPR029063">
    <property type="entry name" value="SAM-dependent_MTases_sf"/>
</dbReference>
<dbReference type="PANTHER" id="PTHR43861">
    <property type="entry name" value="TRANS-ACONITATE 2-METHYLTRANSFERASE-RELATED"/>
    <property type="match status" value="1"/>
</dbReference>
<evidence type="ECO:0000259" key="1">
    <source>
        <dbReference type="Pfam" id="PF08241"/>
    </source>
</evidence>
<dbReference type="Proteomes" id="UP000595362">
    <property type="component" value="Chromosome"/>
</dbReference>
<evidence type="ECO:0000313" key="3">
    <source>
        <dbReference type="Proteomes" id="UP000595362"/>
    </source>
</evidence>
<organism evidence="2 3">
    <name type="scientific">Micavibrio aeruginosavorus</name>
    <dbReference type="NCBI Taxonomy" id="349221"/>
    <lineage>
        <taxon>Bacteria</taxon>
        <taxon>Pseudomonadati</taxon>
        <taxon>Bdellovibrionota</taxon>
        <taxon>Bdellovibrionia</taxon>
        <taxon>Bdellovibrionales</taxon>
        <taxon>Pseudobdellovibrionaceae</taxon>
        <taxon>Micavibrio</taxon>
    </lineage>
</organism>
<dbReference type="Pfam" id="PF08241">
    <property type="entry name" value="Methyltransf_11"/>
    <property type="match status" value="1"/>
</dbReference>
<dbReference type="Gene3D" id="3.40.50.150">
    <property type="entry name" value="Vaccinia Virus protein VP39"/>
    <property type="match status" value="1"/>
</dbReference>
<proteinExistence type="predicted"/>
<feature type="domain" description="Methyltransferase type 11" evidence="1">
    <location>
        <begin position="61"/>
        <end position="157"/>
    </location>
</feature>
<dbReference type="AlphaFoldDB" id="A0A7T5R2L3"/>
<dbReference type="CDD" id="cd02440">
    <property type="entry name" value="AdoMet_MTases"/>
    <property type="match status" value="1"/>
</dbReference>
<dbReference type="GO" id="GO:0008757">
    <property type="term" value="F:S-adenosylmethionine-dependent methyltransferase activity"/>
    <property type="evidence" value="ECO:0007669"/>
    <property type="project" value="InterPro"/>
</dbReference>
<protein>
    <submittedName>
        <fullName evidence="2">Class I SAM-dependent methyltransferase</fullName>
    </submittedName>
</protein>
<dbReference type="InterPro" id="IPR013216">
    <property type="entry name" value="Methyltransf_11"/>
</dbReference>
<keyword evidence="2" id="KW-0489">Methyltransferase</keyword>
<sequence>MALSDDNVDQYGEHDRTKPLFEEAWTTYSDDTYDHSVSLVEERLIDSGFDEDWFEGKTCFDGGCGTGRLSLAMARLGAEKVVAADFGGKSLDFFKRQLKRHGLNNVQVVEMDVTDLSLYAAGSFDFVASNGVLHHTPRCLDGLDEHYRITRPDGVLWLYLYGAGGFYWDIYDRMKKLVSDIEIAEIVRVMKDFRLREGFIYTFLDNVFAARTYYLESEIIERLSKAAPLEFVHQGGPAIFDNPGKYIQERFGKDIMGPQGEIRVVIHKKGAIGQKLAV</sequence>
<reference evidence="2 3" key="1">
    <citation type="submission" date="2020-07" db="EMBL/GenBank/DDBJ databases">
        <title>Huge and variable diversity of episymbiotic CPR bacteria and DPANN archaea in groundwater ecosystems.</title>
        <authorList>
            <person name="He C.Y."/>
            <person name="Keren R."/>
            <person name="Whittaker M."/>
            <person name="Farag I.F."/>
            <person name="Doudna J."/>
            <person name="Cate J.H.D."/>
            <person name="Banfield J.F."/>
        </authorList>
    </citation>
    <scope>NUCLEOTIDE SEQUENCE [LARGE SCALE GENOMIC DNA]</scope>
    <source>
        <strain evidence="2">NC_groundwater_70_Ag_B-0.1um_54_66</strain>
    </source>
</reference>
<name>A0A7T5R2L3_9BACT</name>
<evidence type="ECO:0000313" key="2">
    <source>
        <dbReference type="EMBL" id="QQG36311.1"/>
    </source>
</evidence>
<dbReference type="SUPFAM" id="SSF53335">
    <property type="entry name" value="S-adenosyl-L-methionine-dependent methyltransferases"/>
    <property type="match status" value="1"/>
</dbReference>